<protein>
    <submittedName>
        <fullName evidence="2">Uncharacterized protein</fullName>
    </submittedName>
</protein>
<organism evidence="2 3">
    <name type="scientific">Tsukamurella asaccharolytica</name>
    <dbReference type="NCBI Taxonomy" id="2592067"/>
    <lineage>
        <taxon>Bacteria</taxon>
        <taxon>Bacillati</taxon>
        <taxon>Actinomycetota</taxon>
        <taxon>Actinomycetes</taxon>
        <taxon>Mycobacteriales</taxon>
        <taxon>Tsukamurellaceae</taxon>
        <taxon>Tsukamurella</taxon>
    </lineage>
</organism>
<feature type="compositionally biased region" description="Low complexity" evidence="1">
    <location>
        <begin position="85"/>
        <end position="97"/>
    </location>
</feature>
<feature type="compositionally biased region" description="Polar residues" evidence="1">
    <location>
        <begin position="47"/>
        <end position="58"/>
    </location>
</feature>
<keyword evidence="3" id="KW-1185">Reference proteome</keyword>
<dbReference type="EMBL" id="VIGW01000002">
    <property type="protein sequence ID" value="TWS20978.1"/>
    <property type="molecule type" value="Genomic_DNA"/>
</dbReference>
<accession>A0A5C5RE82</accession>
<dbReference type="AlphaFoldDB" id="A0A5C5RE82"/>
<sequence length="166" mass="15874">MRRQSDNALLIQSPEPGTSGIVTTAGIPSTYQAPGSGGANGPAVYTGNDSNGNSTYSYTDGEPGDPSFESPGGTAGRSATGWFGSGSAAPGNGANAPTSDPYHRYCGSGGGGCAGRVNAPGGAGGDPGGGGGVGSPHNGAAFLPSSTNGGPGGRAEIVFWIVEAPL</sequence>
<evidence type="ECO:0000313" key="2">
    <source>
        <dbReference type="EMBL" id="TWS20978.1"/>
    </source>
</evidence>
<feature type="region of interest" description="Disordered" evidence="1">
    <location>
        <begin position="117"/>
        <end position="153"/>
    </location>
</feature>
<feature type="region of interest" description="Disordered" evidence="1">
    <location>
        <begin position="1"/>
        <end position="100"/>
    </location>
</feature>
<proteinExistence type="predicted"/>
<reference evidence="2 3" key="1">
    <citation type="submission" date="2019-06" db="EMBL/GenBank/DDBJ databases">
        <title>Tsukamurella conjunctivitidis sp. nov., Tsukamurella assacharolytica sp. nov. and Tsukamurella sputae sp. nov. isolated from patients with conjunctivitis, bacteraemia (lymphoma) and respiratory infection (sputum) in Hong Kong.</title>
        <authorList>
            <person name="Teng J.L.L."/>
            <person name="Lee H.H."/>
            <person name="Fong J.Y.H."/>
            <person name="Fok K.M.N."/>
            <person name="Lau S.K.P."/>
            <person name="Woo P.C.Y."/>
        </authorList>
    </citation>
    <scope>NUCLEOTIDE SEQUENCE [LARGE SCALE GENOMIC DNA]</scope>
    <source>
        <strain evidence="2 3">HKU71</strain>
    </source>
</reference>
<feature type="compositionally biased region" description="Polar residues" evidence="1">
    <location>
        <begin position="20"/>
        <end position="33"/>
    </location>
</feature>
<evidence type="ECO:0000256" key="1">
    <source>
        <dbReference type="SAM" id="MobiDB-lite"/>
    </source>
</evidence>
<comment type="caution">
    <text evidence="2">The sequence shown here is derived from an EMBL/GenBank/DDBJ whole genome shotgun (WGS) entry which is preliminary data.</text>
</comment>
<evidence type="ECO:0000313" key="3">
    <source>
        <dbReference type="Proteomes" id="UP000317291"/>
    </source>
</evidence>
<gene>
    <name evidence="2" type="ORF">FK529_05435</name>
</gene>
<name>A0A5C5RE82_9ACTN</name>
<dbReference type="Proteomes" id="UP000317291">
    <property type="component" value="Unassembled WGS sequence"/>
</dbReference>
<feature type="compositionally biased region" description="Gly residues" evidence="1">
    <location>
        <begin position="121"/>
        <end position="134"/>
    </location>
</feature>